<evidence type="ECO:0000313" key="5">
    <source>
        <dbReference type="Proteomes" id="UP000069940"/>
    </source>
</evidence>
<dbReference type="PROSITE" id="PS51253">
    <property type="entry name" value="HTH_CENPB"/>
    <property type="match status" value="1"/>
</dbReference>
<evidence type="ECO:0000313" key="4">
    <source>
        <dbReference type="EnsemblMetazoa" id="AALFPA23_004878.P6068"/>
    </source>
</evidence>
<dbReference type="PANTHER" id="PTHR19303:SF74">
    <property type="entry name" value="POGO TRANSPOSABLE ELEMENT WITH KRAB DOMAIN"/>
    <property type="match status" value="1"/>
</dbReference>
<feature type="domain" description="HTH CENPB-type" evidence="3">
    <location>
        <begin position="56"/>
        <end position="131"/>
    </location>
</feature>
<keyword evidence="5" id="KW-1185">Reference proteome</keyword>
<dbReference type="Pfam" id="PF03221">
    <property type="entry name" value="HTH_Tnp_Tc5"/>
    <property type="match status" value="1"/>
</dbReference>
<evidence type="ECO:0000256" key="1">
    <source>
        <dbReference type="ARBA" id="ARBA00004123"/>
    </source>
</evidence>
<dbReference type="GeneID" id="134288646"/>
<dbReference type="InterPro" id="IPR050863">
    <property type="entry name" value="CenT-Element_Derived"/>
</dbReference>
<reference evidence="5" key="1">
    <citation type="journal article" date="2015" name="Proc. Natl. Acad. Sci. U.S.A.">
        <title>Genome sequence of the Asian Tiger mosquito, Aedes albopictus, reveals insights into its biology, genetics, and evolution.</title>
        <authorList>
            <person name="Chen X.G."/>
            <person name="Jiang X."/>
            <person name="Gu J."/>
            <person name="Xu M."/>
            <person name="Wu Y."/>
            <person name="Deng Y."/>
            <person name="Zhang C."/>
            <person name="Bonizzoni M."/>
            <person name="Dermauw W."/>
            <person name="Vontas J."/>
            <person name="Armbruster P."/>
            <person name="Huang X."/>
            <person name="Yang Y."/>
            <person name="Zhang H."/>
            <person name="He W."/>
            <person name="Peng H."/>
            <person name="Liu Y."/>
            <person name="Wu K."/>
            <person name="Chen J."/>
            <person name="Lirakis M."/>
            <person name="Topalis P."/>
            <person name="Van Leeuwen T."/>
            <person name="Hall A.B."/>
            <person name="Jiang X."/>
            <person name="Thorpe C."/>
            <person name="Mueller R.L."/>
            <person name="Sun C."/>
            <person name="Waterhouse R.M."/>
            <person name="Yan G."/>
            <person name="Tu Z.J."/>
            <person name="Fang X."/>
            <person name="James A.A."/>
        </authorList>
    </citation>
    <scope>NUCLEOTIDE SEQUENCE [LARGE SCALE GENOMIC DNA]</scope>
    <source>
        <strain evidence="5">Foshan</strain>
    </source>
</reference>
<reference evidence="4" key="2">
    <citation type="submission" date="2025-05" db="UniProtKB">
        <authorList>
            <consortium name="EnsemblMetazoa"/>
        </authorList>
    </citation>
    <scope>IDENTIFICATION</scope>
    <source>
        <strain evidence="4">Foshan</strain>
    </source>
</reference>
<dbReference type="InterPro" id="IPR009057">
    <property type="entry name" value="Homeodomain-like_sf"/>
</dbReference>
<proteinExistence type="predicted"/>
<dbReference type="PANTHER" id="PTHR19303">
    <property type="entry name" value="TRANSPOSON"/>
    <property type="match status" value="1"/>
</dbReference>
<dbReference type="EnsemblMetazoa" id="AALFPA23_004878.R6068">
    <property type="protein sequence ID" value="AALFPA23_004878.P6068"/>
    <property type="gene ID" value="AALFPA23_004878"/>
</dbReference>
<organism evidence="4 5">
    <name type="scientific">Aedes albopictus</name>
    <name type="common">Asian tiger mosquito</name>
    <name type="synonym">Stegomyia albopicta</name>
    <dbReference type="NCBI Taxonomy" id="7160"/>
    <lineage>
        <taxon>Eukaryota</taxon>
        <taxon>Metazoa</taxon>
        <taxon>Ecdysozoa</taxon>
        <taxon>Arthropoda</taxon>
        <taxon>Hexapoda</taxon>
        <taxon>Insecta</taxon>
        <taxon>Pterygota</taxon>
        <taxon>Neoptera</taxon>
        <taxon>Endopterygota</taxon>
        <taxon>Diptera</taxon>
        <taxon>Nematocera</taxon>
        <taxon>Culicoidea</taxon>
        <taxon>Culicidae</taxon>
        <taxon>Culicinae</taxon>
        <taxon>Aedini</taxon>
        <taxon>Aedes</taxon>
        <taxon>Stegomyia</taxon>
    </lineage>
</organism>
<keyword evidence="2" id="KW-0238">DNA-binding</keyword>
<dbReference type="InterPro" id="IPR006600">
    <property type="entry name" value="HTH_CenpB_DNA-bd_dom"/>
</dbReference>
<name>A0ABM1Y1P7_AEDAL</name>
<evidence type="ECO:0000259" key="3">
    <source>
        <dbReference type="PROSITE" id="PS51253"/>
    </source>
</evidence>
<dbReference type="SUPFAM" id="SSF46689">
    <property type="entry name" value="Homeodomain-like"/>
    <property type="match status" value="1"/>
</dbReference>
<dbReference type="RefSeq" id="XP_062710070.1">
    <property type="nucleotide sequence ID" value="XM_062854086.1"/>
</dbReference>
<dbReference type="Proteomes" id="UP000069940">
    <property type="component" value="Unassembled WGS sequence"/>
</dbReference>
<evidence type="ECO:0000256" key="2">
    <source>
        <dbReference type="ARBA" id="ARBA00023125"/>
    </source>
</evidence>
<accession>A0ABM1Y1P7</accession>
<comment type="subcellular location">
    <subcellularLocation>
        <location evidence="1">Nucleus</location>
    </subcellularLocation>
</comment>
<protein>
    <recommendedName>
        <fullName evidence="3">HTH CENPB-type domain-containing protein</fullName>
    </recommendedName>
</protein>
<sequence length="292" mass="33227">MDSLTKAASKYDEAAISRCMELVTSKQKTLYAACKAYGIPQSTVRYRLSSKWTTKVRKGPQTVLTKAEEHKLVQYVISMQRKGYPVVKELLLHKVKTIFEACPRPNPFTNNKPGRKWLKGFLRRHREITFRTPESVSSASAKVKESDIRGWFATITSYMEENDLMAAALDPTRVYNGDETSFFLHPKTKAVLACRGSQNVFEVEHADSHKNITVMFTFGADGSAVEPGVVLPMQRLSAELLRMFPGDWGIGKSSKGWMDTTNFMLYIQNVFLKHLQKRKVKLPVLYFVDGHY</sequence>
<dbReference type="SMART" id="SM00674">
    <property type="entry name" value="CENPB"/>
    <property type="match status" value="1"/>
</dbReference>
<dbReference type="Gene3D" id="1.10.10.60">
    <property type="entry name" value="Homeodomain-like"/>
    <property type="match status" value="1"/>
</dbReference>